<name>A0A6A4IGB9_9AGAR</name>
<reference evidence="2" key="1">
    <citation type="journal article" date="2019" name="Environ. Microbiol.">
        <title>Fungal ecological strategies reflected in gene transcription - a case study of two litter decomposers.</title>
        <authorList>
            <person name="Barbi F."/>
            <person name="Kohler A."/>
            <person name="Barry K."/>
            <person name="Baskaran P."/>
            <person name="Daum C."/>
            <person name="Fauchery L."/>
            <person name="Ihrmark K."/>
            <person name="Kuo A."/>
            <person name="LaButti K."/>
            <person name="Lipzen A."/>
            <person name="Morin E."/>
            <person name="Grigoriev I.V."/>
            <person name="Henrissat B."/>
            <person name="Lindahl B."/>
            <person name="Martin F."/>
        </authorList>
    </citation>
    <scope>NUCLEOTIDE SEQUENCE</scope>
    <source>
        <strain evidence="2">JB14</strain>
    </source>
</reference>
<dbReference type="InterPro" id="IPR021643">
    <property type="entry name" value="Mediator_Med13_N"/>
</dbReference>
<dbReference type="OrthoDB" id="103819at2759"/>
<accession>A0A6A4IGB9</accession>
<evidence type="ECO:0000313" key="3">
    <source>
        <dbReference type="Proteomes" id="UP000799118"/>
    </source>
</evidence>
<dbReference type="Proteomes" id="UP000799118">
    <property type="component" value="Unassembled WGS sequence"/>
</dbReference>
<dbReference type="Pfam" id="PF11597">
    <property type="entry name" value="Med13_N"/>
    <property type="match status" value="1"/>
</dbReference>
<sequence length="198" mass="22458">MPSGLERDGLDLLASSVPLKDIRYVLYEGDYSAIWNLKRVAEDADSLWTIQVVSSSVHRFWLFDMGSGFSVHDDQLQKVAESTIILRNLHPTPPPHLRRPWNAFIDAVRASIIRSANQCSIAHTSRWAVALKNGFILANNLHADEWLTSGWEHVRSLLYVHLQIHPVLNTEQQQLIVHPTITQTPYHLLAIPPLQVPP</sequence>
<organism evidence="2 3">
    <name type="scientific">Gymnopus androsaceus JB14</name>
    <dbReference type="NCBI Taxonomy" id="1447944"/>
    <lineage>
        <taxon>Eukaryota</taxon>
        <taxon>Fungi</taxon>
        <taxon>Dikarya</taxon>
        <taxon>Basidiomycota</taxon>
        <taxon>Agaricomycotina</taxon>
        <taxon>Agaricomycetes</taxon>
        <taxon>Agaricomycetidae</taxon>
        <taxon>Agaricales</taxon>
        <taxon>Marasmiineae</taxon>
        <taxon>Omphalotaceae</taxon>
        <taxon>Gymnopus</taxon>
    </lineage>
</organism>
<protein>
    <recommendedName>
        <fullName evidence="1">Mediator complex subunit Med13 N-terminal domain-containing protein</fullName>
    </recommendedName>
</protein>
<evidence type="ECO:0000313" key="2">
    <source>
        <dbReference type="EMBL" id="KAE9407695.1"/>
    </source>
</evidence>
<gene>
    <name evidence="2" type="ORF">BT96DRAFT_81998</name>
</gene>
<feature type="domain" description="Mediator complex subunit Med13 N-terminal" evidence="1">
    <location>
        <begin position="40"/>
        <end position="181"/>
    </location>
</feature>
<proteinExistence type="predicted"/>
<evidence type="ECO:0000259" key="1">
    <source>
        <dbReference type="Pfam" id="PF11597"/>
    </source>
</evidence>
<dbReference type="AlphaFoldDB" id="A0A6A4IGB9"/>
<keyword evidence="3" id="KW-1185">Reference proteome</keyword>
<dbReference type="EMBL" id="ML769394">
    <property type="protein sequence ID" value="KAE9407695.1"/>
    <property type="molecule type" value="Genomic_DNA"/>
</dbReference>